<evidence type="ECO:0000313" key="1">
    <source>
        <dbReference type="EMBL" id="MEW9570165.1"/>
    </source>
</evidence>
<proteinExistence type="predicted"/>
<organism evidence="1 2">
    <name type="scientific">Rhodanobacter lycopersici</name>
    <dbReference type="NCBI Taxonomy" id="3162487"/>
    <lineage>
        <taxon>Bacteria</taxon>
        <taxon>Pseudomonadati</taxon>
        <taxon>Pseudomonadota</taxon>
        <taxon>Gammaproteobacteria</taxon>
        <taxon>Lysobacterales</taxon>
        <taxon>Rhodanobacteraceae</taxon>
        <taxon>Rhodanobacter</taxon>
    </lineage>
</organism>
<reference evidence="1 2" key="1">
    <citation type="submission" date="2024-06" db="EMBL/GenBank/DDBJ databases">
        <authorList>
            <person name="Woo H."/>
        </authorList>
    </citation>
    <scope>NUCLEOTIDE SEQUENCE [LARGE SCALE GENOMIC DNA]</scope>
    <source>
        <strain evidence="1 2">Si-c</strain>
    </source>
</reference>
<gene>
    <name evidence="1" type="ORF">ABQJ54_00190</name>
</gene>
<accession>A0ABV3Q8P9</accession>
<keyword evidence="2" id="KW-1185">Reference proteome</keyword>
<name>A0ABV3Q8P9_9GAMM</name>
<sequence>MTWGKESHAEHQQHKGTPMTSFTTAQLIERVFHRVAYVMHHMWQEDGCSDTRLLGEPLVPDKYVVVGESIRGSEYREHVIPRLVLCDECLAMFSRRESIEAVAKFLQENLKIVRISRAERHMLDSSSQLNLRQRMPDDWNFSSGDPFVRLKLANIEFRKSGDT</sequence>
<comment type="caution">
    <text evidence="1">The sequence shown here is derived from an EMBL/GenBank/DDBJ whole genome shotgun (WGS) entry which is preliminary data.</text>
</comment>
<dbReference type="RefSeq" id="WP_367852269.1">
    <property type="nucleotide sequence ID" value="NZ_JBFOHK010000001.1"/>
</dbReference>
<evidence type="ECO:0000313" key="2">
    <source>
        <dbReference type="Proteomes" id="UP001556220"/>
    </source>
</evidence>
<protein>
    <submittedName>
        <fullName evidence="1">Uncharacterized protein</fullName>
    </submittedName>
</protein>
<dbReference type="Proteomes" id="UP001556220">
    <property type="component" value="Unassembled WGS sequence"/>
</dbReference>
<dbReference type="EMBL" id="JBFOHK010000001">
    <property type="protein sequence ID" value="MEW9570165.1"/>
    <property type="molecule type" value="Genomic_DNA"/>
</dbReference>